<keyword evidence="1" id="KW-0479">Metal-binding</keyword>
<dbReference type="Pfam" id="PF14226">
    <property type="entry name" value="DIOX_N"/>
    <property type="match status" value="1"/>
</dbReference>
<dbReference type="GO" id="GO:0046872">
    <property type="term" value="F:metal ion binding"/>
    <property type="evidence" value="ECO:0007669"/>
    <property type="project" value="UniProtKB-KW"/>
</dbReference>
<comment type="caution">
    <text evidence="5">The sequence shown here is derived from an EMBL/GenBank/DDBJ whole genome shotgun (WGS) entry which is preliminary data.</text>
</comment>
<dbReference type="Gene3D" id="2.60.120.330">
    <property type="entry name" value="B-lactam Antibiotic, Isopenicillin N Synthase, Chain"/>
    <property type="match status" value="1"/>
</dbReference>
<protein>
    <recommendedName>
        <fullName evidence="4">Non-haem dioxygenase N-terminal domain-containing protein</fullName>
    </recommendedName>
</protein>
<name>A0A8H3DP71_9AGAM</name>
<dbReference type="InterPro" id="IPR027443">
    <property type="entry name" value="IPNS-like_sf"/>
</dbReference>
<dbReference type="Proteomes" id="UP000663843">
    <property type="component" value="Unassembled WGS sequence"/>
</dbReference>
<dbReference type="InterPro" id="IPR026992">
    <property type="entry name" value="DIOX_N"/>
</dbReference>
<feature type="domain" description="Non-haem dioxygenase N-terminal" evidence="4">
    <location>
        <begin position="38"/>
        <end position="88"/>
    </location>
</feature>
<keyword evidence="3" id="KW-0408">Iron</keyword>
<sequence length="155" mass="17919">MYGDTDSKAQVANAIQEACAQVGFFYGVLHFGLFQYINWNTCVVKNHGVDETVIAPVLDAACRFFDQPLEEKMKIEFRHKHHLEGYHLRSRIGYTHEAFEFRPMIDASNNSVPASDLWLSEELIPGFRVLKYHDEMFRLGKKLFQAFSLVLVYPV</sequence>
<evidence type="ECO:0000256" key="3">
    <source>
        <dbReference type="ARBA" id="ARBA00023004"/>
    </source>
</evidence>
<dbReference type="PANTHER" id="PTHR10209">
    <property type="entry name" value="OXIDOREDUCTASE, 2OG-FE II OXYGENASE FAMILY PROTEIN"/>
    <property type="match status" value="1"/>
</dbReference>
<proteinExistence type="predicted"/>
<keyword evidence="2" id="KW-0560">Oxidoreductase</keyword>
<evidence type="ECO:0000256" key="2">
    <source>
        <dbReference type="ARBA" id="ARBA00023002"/>
    </source>
</evidence>
<dbReference type="GO" id="GO:0016491">
    <property type="term" value="F:oxidoreductase activity"/>
    <property type="evidence" value="ECO:0007669"/>
    <property type="project" value="UniProtKB-KW"/>
</dbReference>
<dbReference type="AlphaFoldDB" id="A0A8H3DP71"/>
<evidence type="ECO:0000259" key="4">
    <source>
        <dbReference type="Pfam" id="PF14226"/>
    </source>
</evidence>
<dbReference type="EMBL" id="CAJMWT010010494">
    <property type="protein sequence ID" value="CAE6542261.1"/>
    <property type="molecule type" value="Genomic_DNA"/>
</dbReference>
<gene>
    <name evidence="5" type="ORF">RDB_LOCUS200085</name>
</gene>
<dbReference type="PANTHER" id="PTHR10209:SF881">
    <property type="entry name" value="FI07970P-RELATED"/>
    <property type="match status" value="1"/>
</dbReference>
<reference evidence="5" key="1">
    <citation type="submission" date="2021-01" db="EMBL/GenBank/DDBJ databases">
        <authorList>
            <person name="Kaushik A."/>
        </authorList>
    </citation>
    <scope>NUCLEOTIDE SEQUENCE</scope>
    <source>
        <strain evidence="5">AG2-2IIIB</strain>
    </source>
</reference>
<evidence type="ECO:0000313" key="6">
    <source>
        <dbReference type="Proteomes" id="UP000663843"/>
    </source>
</evidence>
<organism evidence="5 6">
    <name type="scientific">Rhizoctonia solani</name>
    <dbReference type="NCBI Taxonomy" id="456999"/>
    <lineage>
        <taxon>Eukaryota</taxon>
        <taxon>Fungi</taxon>
        <taxon>Dikarya</taxon>
        <taxon>Basidiomycota</taxon>
        <taxon>Agaricomycotina</taxon>
        <taxon>Agaricomycetes</taxon>
        <taxon>Cantharellales</taxon>
        <taxon>Ceratobasidiaceae</taxon>
        <taxon>Rhizoctonia</taxon>
    </lineage>
</organism>
<accession>A0A8H3DP71</accession>
<evidence type="ECO:0000313" key="5">
    <source>
        <dbReference type="EMBL" id="CAE6542261.1"/>
    </source>
</evidence>
<evidence type="ECO:0000256" key="1">
    <source>
        <dbReference type="ARBA" id="ARBA00022723"/>
    </source>
</evidence>
<dbReference type="SUPFAM" id="SSF51197">
    <property type="entry name" value="Clavaminate synthase-like"/>
    <property type="match status" value="1"/>
</dbReference>